<evidence type="ECO:0000259" key="4">
    <source>
        <dbReference type="Pfam" id="PF21537"/>
    </source>
</evidence>
<reference evidence="5 6" key="1">
    <citation type="submission" date="2016-08" db="EMBL/GenBank/DDBJ databases">
        <title>A new outlook on sporulation: Clostridium algidixylanolyticum.</title>
        <authorList>
            <person name="Poppleton D.I."/>
            <person name="Gribaldo S."/>
        </authorList>
    </citation>
    <scope>NUCLEOTIDE SEQUENCE [LARGE SCALE GENOMIC DNA]</scope>
    <source>
        <strain evidence="5 6">SPL73</strain>
    </source>
</reference>
<feature type="compositionally biased region" description="Polar residues" evidence="1">
    <location>
        <begin position="157"/>
        <end position="166"/>
    </location>
</feature>
<feature type="region of interest" description="Disordered" evidence="1">
    <location>
        <begin position="147"/>
        <end position="176"/>
    </location>
</feature>
<feature type="region of interest" description="Disordered" evidence="1">
    <location>
        <begin position="109"/>
        <end position="131"/>
    </location>
</feature>
<feature type="transmembrane region" description="Helical" evidence="2">
    <location>
        <begin position="46"/>
        <end position="66"/>
    </location>
</feature>
<keyword evidence="2" id="KW-1133">Transmembrane helix</keyword>
<dbReference type="InterPro" id="IPR015402">
    <property type="entry name" value="DUF1980"/>
</dbReference>
<comment type="caution">
    <text evidence="5">The sequence shown here is derived from an EMBL/GenBank/DDBJ whole genome shotgun (WGS) entry which is preliminary data.</text>
</comment>
<evidence type="ECO:0000256" key="1">
    <source>
        <dbReference type="SAM" id="MobiDB-lite"/>
    </source>
</evidence>
<feature type="transmembrane region" description="Helical" evidence="2">
    <location>
        <begin position="12"/>
        <end position="34"/>
    </location>
</feature>
<dbReference type="PANTHER" id="PTHR40047">
    <property type="entry name" value="UPF0703 PROTEIN YCGQ"/>
    <property type="match status" value="1"/>
</dbReference>
<keyword evidence="2" id="KW-0812">Transmembrane</keyword>
<accession>A0A419SZ58</accession>
<dbReference type="EMBL" id="MCIA01000031">
    <property type="protein sequence ID" value="RKD30439.1"/>
    <property type="molecule type" value="Genomic_DNA"/>
</dbReference>
<dbReference type="InterPro" id="IPR052955">
    <property type="entry name" value="UPF0703_membrane_permease"/>
</dbReference>
<dbReference type="OrthoDB" id="9770408at2"/>
<evidence type="ECO:0000313" key="6">
    <source>
        <dbReference type="Proteomes" id="UP000284277"/>
    </source>
</evidence>
<dbReference type="PANTHER" id="PTHR40047:SF1">
    <property type="entry name" value="UPF0703 PROTEIN YCGQ"/>
    <property type="match status" value="1"/>
</dbReference>
<protein>
    <submittedName>
        <fullName evidence="5">TIGR03943 family protein</fullName>
    </submittedName>
</protein>
<name>A0A419SZ58_9FIRM</name>
<dbReference type="InterPro" id="IPR048447">
    <property type="entry name" value="DUF1980_C"/>
</dbReference>
<evidence type="ECO:0000256" key="2">
    <source>
        <dbReference type="SAM" id="Phobius"/>
    </source>
</evidence>
<dbReference type="Proteomes" id="UP000284277">
    <property type="component" value="Unassembled WGS sequence"/>
</dbReference>
<dbReference type="AlphaFoldDB" id="A0A419SZ58"/>
<feature type="domain" description="DUF1980" evidence="4">
    <location>
        <begin position="178"/>
        <end position="296"/>
    </location>
</feature>
<proteinExistence type="predicted"/>
<dbReference type="Pfam" id="PF21537">
    <property type="entry name" value="DUF1980_C"/>
    <property type="match status" value="1"/>
</dbReference>
<dbReference type="Pfam" id="PF09323">
    <property type="entry name" value="DUF1980"/>
    <property type="match status" value="1"/>
</dbReference>
<evidence type="ECO:0000313" key="5">
    <source>
        <dbReference type="EMBL" id="RKD30439.1"/>
    </source>
</evidence>
<dbReference type="NCBIfam" id="TIGR03943">
    <property type="entry name" value="TIGR03943 family putative permease subunit"/>
    <property type="match status" value="1"/>
</dbReference>
<keyword evidence="6" id="KW-1185">Reference proteome</keyword>
<sequence length="298" mass="33051">MRLRGKGMNLEALVESLCYLIFGVMLLRLTLTGAYLSYVTPRMKPYLIGLSVLMLFWAGVNGKNILRPKYKSRVKRCLVLIIPILLLAVPPSSLAAGAMVKSVSGSNLTAPSGGSGIKPEETVQSPEETVQSPEEYAYYAQDDLEKPEEALEESQDQEVGTSSDNQARALPPGLNGLDQEAKTITISDEDFSPWVTEFGTNPEKYDGYTVTMKGFVYLDLEEKKENEFALVRLSMWCCSADLSPMGLITEYKGSLTAKENDWITVTGTLKVEDGYAVLKAEKMETAEKPLEEYVYPFY</sequence>
<feature type="compositionally biased region" description="Polar residues" evidence="1">
    <location>
        <begin position="122"/>
        <end position="131"/>
    </location>
</feature>
<keyword evidence="2" id="KW-0472">Membrane</keyword>
<feature type="transmembrane region" description="Helical" evidence="2">
    <location>
        <begin position="78"/>
        <end position="100"/>
    </location>
</feature>
<evidence type="ECO:0000259" key="3">
    <source>
        <dbReference type="Pfam" id="PF09323"/>
    </source>
</evidence>
<organism evidence="5 6">
    <name type="scientific">Lacrimispora algidixylanolytica</name>
    <dbReference type="NCBI Taxonomy" id="94868"/>
    <lineage>
        <taxon>Bacteria</taxon>
        <taxon>Bacillati</taxon>
        <taxon>Bacillota</taxon>
        <taxon>Clostridia</taxon>
        <taxon>Lachnospirales</taxon>
        <taxon>Lachnospiraceae</taxon>
        <taxon>Lacrimispora</taxon>
    </lineage>
</organism>
<gene>
    <name evidence="5" type="ORF">BET01_07600</name>
</gene>
<feature type="domain" description="DUF1980" evidence="3">
    <location>
        <begin position="15"/>
        <end position="96"/>
    </location>
</feature>
<dbReference type="InterPro" id="IPR048493">
    <property type="entry name" value="DUF1980_N"/>
</dbReference>
<dbReference type="RefSeq" id="WP_120198030.1">
    <property type="nucleotide sequence ID" value="NZ_MCIA01000031.1"/>
</dbReference>